<name>A0A5J4SDB1_9ZZZZ</name>
<keyword evidence="2" id="KW-0238">DNA-binding</keyword>
<evidence type="ECO:0000259" key="4">
    <source>
        <dbReference type="PROSITE" id="PS01124"/>
    </source>
</evidence>
<dbReference type="Gene3D" id="1.10.10.60">
    <property type="entry name" value="Homeodomain-like"/>
    <property type="match status" value="1"/>
</dbReference>
<comment type="caution">
    <text evidence="5">The sequence shown here is derived from an EMBL/GenBank/DDBJ whole genome shotgun (WGS) entry which is preliminary data.</text>
</comment>
<dbReference type="AlphaFoldDB" id="A0A5J4SDB1"/>
<dbReference type="SUPFAM" id="SSF46689">
    <property type="entry name" value="Homeodomain-like"/>
    <property type="match status" value="1"/>
</dbReference>
<accession>A0A5J4SDB1</accession>
<keyword evidence="3" id="KW-0804">Transcription</keyword>
<dbReference type="InterPro" id="IPR009057">
    <property type="entry name" value="Homeodomain-like_sf"/>
</dbReference>
<organism evidence="5">
    <name type="scientific">termite gut metagenome</name>
    <dbReference type="NCBI Taxonomy" id="433724"/>
    <lineage>
        <taxon>unclassified sequences</taxon>
        <taxon>metagenomes</taxon>
        <taxon>organismal metagenomes</taxon>
    </lineage>
</organism>
<gene>
    <name evidence="5" type="ORF">EZS27_008221</name>
</gene>
<dbReference type="Pfam" id="PF12833">
    <property type="entry name" value="HTH_18"/>
    <property type="match status" value="1"/>
</dbReference>
<reference evidence="5" key="1">
    <citation type="submission" date="2019-03" db="EMBL/GenBank/DDBJ databases">
        <title>Single cell metagenomics reveals metabolic interactions within the superorganism composed of flagellate Streblomastix strix and complex community of Bacteroidetes bacteria on its surface.</title>
        <authorList>
            <person name="Treitli S.C."/>
            <person name="Kolisko M."/>
            <person name="Husnik F."/>
            <person name="Keeling P."/>
            <person name="Hampl V."/>
        </authorList>
    </citation>
    <scope>NUCLEOTIDE SEQUENCE</scope>
    <source>
        <strain evidence="5">STM</strain>
    </source>
</reference>
<dbReference type="PANTHER" id="PTHR43280:SF32">
    <property type="entry name" value="TRANSCRIPTIONAL REGULATORY PROTEIN"/>
    <property type="match status" value="1"/>
</dbReference>
<dbReference type="PANTHER" id="PTHR43280">
    <property type="entry name" value="ARAC-FAMILY TRANSCRIPTIONAL REGULATOR"/>
    <property type="match status" value="1"/>
</dbReference>
<dbReference type="SMART" id="SM00342">
    <property type="entry name" value="HTH_ARAC"/>
    <property type="match status" value="1"/>
</dbReference>
<proteinExistence type="predicted"/>
<dbReference type="InterPro" id="IPR018060">
    <property type="entry name" value="HTH_AraC"/>
</dbReference>
<protein>
    <submittedName>
        <fullName evidence="5">Arabinose operon regulatory protein</fullName>
    </submittedName>
</protein>
<evidence type="ECO:0000313" key="5">
    <source>
        <dbReference type="EMBL" id="KAA6344139.1"/>
    </source>
</evidence>
<dbReference type="EMBL" id="SNRY01000233">
    <property type="protein sequence ID" value="KAA6344139.1"/>
    <property type="molecule type" value="Genomic_DNA"/>
</dbReference>
<dbReference type="GO" id="GO:0003700">
    <property type="term" value="F:DNA-binding transcription factor activity"/>
    <property type="evidence" value="ECO:0007669"/>
    <property type="project" value="InterPro"/>
</dbReference>
<keyword evidence="1" id="KW-0805">Transcription regulation</keyword>
<dbReference type="GO" id="GO:0043565">
    <property type="term" value="F:sequence-specific DNA binding"/>
    <property type="evidence" value="ECO:0007669"/>
    <property type="project" value="InterPro"/>
</dbReference>
<evidence type="ECO:0000256" key="2">
    <source>
        <dbReference type="ARBA" id="ARBA00023125"/>
    </source>
</evidence>
<sequence>MKNDLLSVDKASIAENLVMDTIDDDFFLFDHISSAPALRYPAKMTTAMSVICLSGTMEVSIDLKRYALRAPNYIVILPEQILQTHSRSNDFSGLFVVMSKSFVNSIRLNIQDTVPIFFYLKENPSTTLTPSELDLLLSYYSLLQQTMKMNDAALKKEIIRHLVHAFFYGTNSIFQNHRDIGKTRKSRKETLFDDFVKLVAAHHRDCREVRFYAGKLRLTPKHFSSVVKEVSGRTAREWIDDFVVLEAKALLKSTNMTIQQISEELNFPSQSFFGKYFKRVVGVSPKEYQKT</sequence>
<evidence type="ECO:0000256" key="3">
    <source>
        <dbReference type="ARBA" id="ARBA00023163"/>
    </source>
</evidence>
<evidence type="ECO:0000256" key="1">
    <source>
        <dbReference type="ARBA" id="ARBA00023015"/>
    </source>
</evidence>
<feature type="domain" description="HTH araC/xylS-type" evidence="4">
    <location>
        <begin position="193"/>
        <end position="291"/>
    </location>
</feature>
<dbReference type="PROSITE" id="PS01124">
    <property type="entry name" value="HTH_ARAC_FAMILY_2"/>
    <property type="match status" value="1"/>
</dbReference>